<evidence type="ECO:0000256" key="5">
    <source>
        <dbReference type="ARBA" id="ARBA00022989"/>
    </source>
</evidence>
<reference evidence="9 10" key="1">
    <citation type="submission" date="2011-11" db="EMBL/GenBank/DDBJ databases">
        <title>Complete sequence of Spirochaeta sp. grapes.</title>
        <authorList>
            <consortium name="US DOE Joint Genome Institute"/>
            <person name="Lucas S."/>
            <person name="Han J."/>
            <person name="Lapidus A."/>
            <person name="Cheng J.-F."/>
            <person name="Goodwin L."/>
            <person name="Pitluck S."/>
            <person name="Peters L."/>
            <person name="Ovchinnikova G."/>
            <person name="Munk A.C."/>
            <person name="Detter J.C."/>
            <person name="Han C."/>
            <person name="Tapia R."/>
            <person name="Land M."/>
            <person name="Hauser L."/>
            <person name="Kyrpides N."/>
            <person name="Ivanova N."/>
            <person name="Pagani I."/>
            <person name="Ritalahtilisa K."/>
            <person name="Loeffler F."/>
            <person name="Woyke T."/>
        </authorList>
    </citation>
    <scope>NUCLEOTIDE SEQUENCE [LARGE SCALE GENOMIC DNA]</scope>
    <source>
        <strain evidence="10">ATCC BAA-1885 / DSM 22778 / Grapes</strain>
    </source>
</reference>
<gene>
    <name evidence="9" type="ordered locus">SpiGrapes_0515</name>
</gene>
<evidence type="ECO:0000256" key="7">
    <source>
        <dbReference type="RuleBase" id="RU363032"/>
    </source>
</evidence>
<keyword evidence="9" id="KW-0762">Sugar transport</keyword>
<feature type="domain" description="ABC transmembrane type-1" evidence="8">
    <location>
        <begin position="77"/>
        <end position="289"/>
    </location>
</feature>
<keyword evidence="10" id="KW-1185">Reference proteome</keyword>
<dbReference type="OrthoDB" id="9809173at2"/>
<dbReference type="InterPro" id="IPR051393">
    <property type="entry name" value="ABC_transporter_permease"/>
</dbReference>
<dbReference type="HOGENOM" id="CLU_016047_0_1_12"/>
<keyword evidence="3" id="KW-1003">Cell membrane</keyword>
<dbReference type="PANTHER" id="PTHR30193:SF37">
    <property type="entry name" value="INNER MEMBRANE ABC TRANSPORTER PERMEASE PROTEIN YCJO"/>
    <property type="match status" value="1"/>
</dbReference>
<evidence type="ECO:0000256" key="3">
    <source>
        <dbReference type="ARBA" id="ARBA00022475"/>
    </source>
</evidence>
<evidence type="ECO:0000256" key="1">
    <source>
        <dbReference type="ARBA" id="ARBA00004651"/>
    </source>
</evidence>
<keyword evidence="4 7" id="KW-0812">Transmembrane</keyword>
<dbReference type="InterPro" id="IPR035906">
    <property type="entry name" value="MetI-like_sf"/>
</dbReference>
<feature type="transmembrane region" description="Helical" evidence="7">
    <location>
        <begin position="84"/>
        <end position="103"/>
    </location>
</feature>
<dbReference type="PANTHER" id="PTHR30193">
    <property type="entry name" value="ABC TRANSPORTER PERMEASE PROTEIN"/>
    <property type="match status" value="1"/>
</dbReference>
<dbReference type="Pfam" id="PF00528">
    <property type="entry name" value="BPD_transp_1"/>
    <property type="match status" value="1"/>
</dbReference>
<comment type="subcellular location">
    <subcellularLocation>
        <location evidence="1 7">Cell membrane</location>
        <topology evidence="1 7">Multi-pass membrane protein</topology>
    </subcellularLocation>
</comment>
<dbReference type="Gene3D" id="1.10.3720.10">
    <property type="entry name" value="MetI-like"/>
    <property type="match status" value="1"/>
</dbReference>
<feature type="transmembrane region" description="Helical" evidence="7">
    <location>
        <begin position="268"/>
        <end position="288"/>
    </location>
</feature>
<feature type="transmembrane region" description="Helical" evidence="7">
    <location>
        <begin position="178"/>
        <end position="198"/>
    </location>
</feature>
<dbReference type="STRING" id="158190.SpiGrapes_0515"/>
<dbReference type="PROSITE" id="PS50928">
    <property type="entry name" value="ABC_TM1"/>
    <property type="match status" value="1"/>
</dbReference>
<dbReference type="InterPro" id="IPR000515">
    <property type="entry name" value="MetI-like"/>
</dbReference>
<dbReference type="KEGG" id="sgp:SpiGrapes_0515"/>
<keyword evidence="6 7" id="KW-0472">Membrane</keyword>
<keyword evidence="5 7" id="KW-1133">Transmembrane helix</keyword>
<proteinExistence type="inferred from homology"/>
<keyword evidence="2 7" id="KW-0813">Transport</keyword>
<dbReference type="RefSeq" id="WP_014269218.1">
    <property type="nucleotide sequence ID" value="NC_016633.1"/>
</dbReference>
<dbReference type="AlphaFoldDB" id="G8QWS5"/>
<evidence type="ECO:0000313" key="10">
    <source>
        <dbReference type="Proteomes" id="UP000005632"/>
    </source>
</evidence>
<evidence type="ECO:0000256" key="4">
    <source>
        <dbReference type="ARBA" id="ARBA00022692"/>
    </source>
</evidence>
<evidence type="ECO:0000313" key="9">
    <source>
        <dbReference type="EMBL" id="AEV28369.1"/>
    </source>
</evidence>
<feature type="transmembrane region" description="Helical" evidence="7">
    <location>
        <begin position="115"/>
        <end position="135"/>
    </location>
</feature>
<dbReference type="eggNOG" id="COG1175">
    <property type="taxonomic scope" value="Bacteria"/>
</dbReference>
<accession>G8QWS5</accession>
<dbReference type="EMBL" id="CP003155">
    <property type="protein sequence ID" value="AEV28369.1"/>
    <property type="molecule type" value="Genomic_DNA"/>
</dbReference>
<name>G8QWS5_SPHPG</name>
<dbReference type="Proteomes" id="UP000005632">
    <property type="component" value="Chromosome"/>
</dbReference>
<evidence type="ECO:0000256" key="6">
    <source>
        <dbReference type="ARBA" id="ARBA00023136"/>
    </source>
</evidence>
<evidence type="ECO:0000256" key="2">
    <source>
        <dbReference type="ARBA" id="ARBA00022448"/>
    </source>
</evidence>
<dbReference type="GO" id="GO:0055085">
    <property type="term" value="P:transmembrane transport"/>
    <property type="evidence" value="ECO:0007669"/>
    <property type="project" value="InterPro"/>
</dbReference>
<dbReference type="SUPFAM" id="SSF161098">
    <property type="entry name" value="MetI-like"/>
    <property type="match status" value="1"/>
</dbReference>
<comment type="similarity">
    <text evidence="7">Belongs to the binding-protein-dependent transport system permease family.</text>
</comment>
<organism evidence="9 10">
    <name type="scientific">Sphaerochaeta pleomorpha (strain ATCC BAA-1885 / DSM 22778 / Grapes)</name>
    <dbReference type="NCBI Taxonomy" id="158190"/>
    <lineage>
        <taxon>Bacteria</taxon>
        <taxon>Pseudomonadati</taxon>
        <taxon>Spirochaetota</taxon>
        <taxon>Spirochaetia</taxon>
        <taxon>Spirochaetales</taxon>
        <taxon>Sphaerochaetaceae</taxon>
        <taxon>Sphaerochaeta</taxon>
    </lineage>
</organism>
<protein>
    <submittedName>
        <fullName evidence="9">Permease component of ABC-type sugar transporter</fullName>
    </submittedName>
</protein>
<evidence type="ECO:0000259" key="8">
    <source>
        <dbReference type="PROSITE" id="PS50928"/>
    </source>
</evidence>
<dbReference type="CDD" id="cd06261">
    <property type="entry name" value="TM_PBP2"/>
    <property type="match status" value="1"/>
</dbReference>
<feature type="transmembrane region" description="Helical" evidence="7">
    <location>
        <begin position="15"/>
        <end position="42"/>
    </location>
</feature>
<dbReference type="GO" id="GO:0005886">
    <property type="term" value="C:plasma membrane"/>
    <property type="evidence" value="ECO:0007669"/>
    <property type="project" value="UniProtKB-SubCell"/>
</dbReference>
<sequence>MEKYELKSFRKDKDIVLAIVLFLVPGLVLMVLFQLLPIFTAFDYSFFKINLMNNTRTFVGMKNFKRAFADVEFLSSLWITCKYFLMRVPMQMFFGFLLSLLIVNKTRYTSFLRTVILVPVITSMVVATAILGLMFHPSNGLVNALLAMVRIPAQSFLTDANQALWTIAAITIWKNVGLTMLFFLAGLLSVPASIYEAASLDGVTGFQKHWYVTIPMIRSTIAFIFLTTTIRSFQVFGPVLLTTNGGPAGSTNVVVMHIYENAFTYNQIGYASALSIILAAILIAISIIQQKTKKKG</sequence>